<accession>A0A4Y8WTP8</accession>
<dbReference type="Gene3D" id="6.10.250.690">
    <property type="match status" value="1"/>
</dbReference>
<dbReference type="GO" id="GO:0000976">
    <property type="term" value="F:transcription cis-regulatory region binding"/>
    <property type="evidence" value="ECO:0007669"/>
    <property type="project" value="TreeGrafter"/>
</dbReference>
<comment type="caution">
    <text evidence="4">The sequence shown here is derived from an EMBL/GenBank/DDBJ whole genome shotgun (WGS) entry which is preliminary data.</text>
</comment>
<dbReference type="PROSITE" id="PS51755">
    <property type="entry name" value="OMPR_PHOB"/>
    <property type="match status" value="1"/>
</dbReference>
<dbReference type="GO" id="GO:0000156">
    <property type="term" value="F:phosphorelay response regulator activity"/>
    <property type="evidence" value="ECO:0007669"/>
    <property type="project" value="TreeGrafter"/>
</dbReference>
<keyword evidence="1" id="KW-0597">Phosphoprotein</keyword>
<dbReference type="CDD" id="cd17574">
    <property type="entry name" value="REC_OmpR"/>
    <property type="match status" value="1"/>
</dbReference>
<protein>
    <submittedName>
        <fullName evidence="4">Response regulator transcription factor</fullName>
    </submittedName>
</protein>
<dbReference type="EMBL" id="SPNC01000002">
    <property type="protein sequence ID" value="TFH97429.1"/>
    <property type="molecule type" value="Genomic_DNA"/>
</dbReference>
<dbReference type="InterPro" id="IPR011006">
    <property type="entry name" value="CheY-like_superfamily"/>
</dbReference>
<evidence type="ECO:0000256" key="1">
    <source>
        <dbReference type="ARBA" id="ARBA00022553"/>
    </source>
</evidence>
<dbReference type="STRING" id="1122973.GCA_000379925_00649"/>
<dbReference type="InterPro" id="IPR001867">
    <property type="entry name" value="OmpR/PhoB-type_DNA-bd"/>
</dbReference>
<dbReference type="PANTHER" id="PTHR48111:SF40">
    <property type="entry name" value="PHOSPHATE REGULON TRANSCRIPTIONAL REGULATORY PROTEIN PHOB"/>
    <property type="match status" value="1"/>
</dbReference>
<dbReference type="SMART" id="SM00862">
    <property type="entry name" value="Trans_reg_C"/>
    <property type="match status" value="1"/>
</dbReference>
<dbReference type="InterPro" id="IPR036388">
    <property type="entry name" value="WH-like_DNA-bd_sf"/>
</dbReference>
<proteinExistence type="predicted"/>
<name>A0A4Y8WTP8_9PORP</name>
<dbReference type="AlphaFoldDB" id="A0A4Y8WTP8"/>
<dbReference type="InterPro" id="IPR016032">
    <property type="entry name" value="Sig_transdc_resp-reg_C-effctor"/>
</dbReference>
<dbReference type="SUPFAM" id="SSF46894">
    <property type="entry name" value="C-terminal effector domain of the bipartite response regulators"/>
    <property type="match status" value="1"/>
</dbReference>
<dbReference type="GO" id="GO:0006355">
    <property type="term" value="P:regulation of DNA-templated transcription"/>
    <property type="evidence" value="ECO:0007669"/>
    <property type="project" value="InterPro"/>
</dbReference>
<evidence type="ECO:0000313" key="4">
    <source>
        <dbReference type="EMBL" id="TFH97429.1"/>
    </source>
</evidence>
<dbReference type="PROSITE" id="PS50110">
    <property type="entry name" value="RESPONSE_REGULATORY"/>
    <property type="match status" value="1"/>
</dbReference>
<dbReference type="SMART" id="SM00448">
    <property type="entry name" value="REC"/>
    <property type="match status" value="1"/>
</dbReference>
<dbReference type="InterPro" id="IPR001789">
    <property type="entry name" value="Sig_transdc_resp-reg_receiver"/>
</dbReference>
<evidence type="ECO:0000313" key="5">
    <source>
        <dbReference type="Proteomes" id="UP000297225"/>
    </source>
</evidence>
<dbReference type="PANTHER" id="PTHR48111">
    <property type="entry name" value="REGULATOR OF RPOS"/>
    <property type="match status" value="1"/>
</dbReference>
<evidence type="ECO:0000256" key="3">
    <source>
        <dbReference type="ARBA" id="ARBA00023125"/>
    </source>
</evidence>
<dbReference type="GO" id="GO:0032993">
    <property type="term" value="C:protein-DNA complex"/>
    <property type="evidence" value="ECO:0007669"/>
    <property type="project" value="TreeGrafter"/>
</dbReference>
<evidence type="ECO:0000256" key="2">
    <source>
        <dbReference type="ARBA" id="ARBA00023012"/>
    </source>
</evidence>
<dbReference type="Gene3D" id="1.10.10.10">
    <property type="entry name" value="Winged helix-like DNA-binding domain superfamily/Winged helix DNA-binding domain"/>
    <property type="match status" value="1"/>
</dbReference>
<dbReference type="GeneID" id="66797420"/>
<dbReference type="CDD" id="cd00383">
    <property type="entry name" value="trans_reg_C"/>
    <property type="match status" value="1"/>
</dbReference>
<dbReference type="InterPro" id="IPR039420">
    <property type="entry name" value="WalR-like"/>
</dbReference>
<keyword evidence="3" id="KW-0238">DNA-binding</keyword>
<sequence>MSKKETTQKILVVDDERDITDILQFNLEYEGFEVTAAASAEEAMELLDNSFSLLILDVMMGGMTGFKMADQLRKSGNDIPIIFLTAKDTENDMLTGFSIGGDDYIKKPFSIKELVARVHSVLNRVHIAYPVVKETTNLLVRGTLTIDLETMKVFSSEGLVEVTKTEYDILKLLAANEGRVFSRTEILDAVWPDNSIVLERTVDVHIARLRKKLGNAGNCIVNRVGFGYTFRSEQQ</sequence>
<dbReference type="OrthoDB" id="9790442at2"/>
<keyword evidence="2" id="KW-0902">Two-component regulatory system</keyword>
<organism evidence="4 5">
    <name type="scientific">Porphyromonas levii</name>
    <dbReference type="NCBI Taxonomy" id="28114"/>
    <lineage>
        <taxon>Bacteria</taxon>
        <taxon>Pseudomonadati</taxon>
        <taxon>Bacteroidota</taxon>
        <taxon>Bacteroidia</taxon>
        <taxon>Bacteroidales</taxon>
        <taxon>Porphyromonadaceae</taxon>
        <taxon>Porphyromonas</taxon>
    </lineage>
</organism>
<dbReference type="Gene3D" id="3.40.50.2300">
    <property type="match status" value="1"/>
</dbReference>
<dbReference type="RefSeq" id="WP_018357911.1">
    <property type="nucleotide sequence ID" value="NZ_CP197400.1"/>
</dbReference>
<keyword evidence="5" id="KW-1185">Reference proteome</keyword>
<dbReference type="Pfam" id="PF00072">
    <property type="entry name" value="Response_reg"/>
    <property type="match status" value="1"/>
</dbReference>
<dbReference type="SUPFAM" id="SSF52172">
    <property type="entry name" value="CheY-like"/>
    <property type="match status" value="1"/>
</dbReference>
<gene>
    <name evidence="4" type="ORF">E4P47_00285</name>
</gene>
<dbReference type="Pfam" id="PF00486">
    <property type="entry name" value="Trans_reg_C"/>
    <property type="match status" value="1"/>
</dbReference>
<dbReference type="Proteomes" id="UP000297225">
    <property type="component" value="Unassembled WGS sequence"/>
</dbReference>
<dbReference type="GO" id="GO:0005829">
    <property type="term" value="C:cytosol"/>
    <property type="evidence" value="ECO:0007669"/>
    <property type="project" value="TreeGrafter"/>
</dbReference>
<reference evidence="4 5" key="1">
    <citation type="submission" date="2019-03" db="EMBL/GenBank/DDBJ databases">
        <title>Porphyromonas levii Isolated from the Uterus of Dairy Cows.</title>
        <authorList>
            <person name="Francis A.M."/>
        </authorList>
    </citation>
    <scope>NUCLEOTIDE SEQUENCE [LARGE SCALE GENOMIC DNA]</scope>
    <source>
        <strain evidence="4 5">AF5678</strain>
    </source>
</reference>